<dbReference type="InterPro" id="IPR029787">
    <property type="entry name" value="Nucleotide_cyclase"/>
</dbReference>
<dbReference type="PROSITE" id="PS50887">
    <property type="entry name" value="GGDEF"/>
    <property type="match status" value="1"/>
</dbReference>
<accession>A0A3B1C684</accession>
<dbReference type="CDD" id="cd01949">
    <property type="entry name" value="GGDEF"/>
    <property type="match status" value="1"/>
</dbReference>
<dbReference type="SMART" id="SM00267">
    <property type="entry name" value="GGDEF"/>
    <property type="match status" value="1"/>
</dbReference>
<gene>
    <name evidence="2" type="ORF">MNBD_NITROSPINAE01-177</name>
</gene>
<dbReference type="Gene3D" id="3.30.450.40">
    <property type="match status" value="1"/>
</dbReference>
<evidence type="ECO:0000313" key="2">
    <source>
        <dbReference type="EMBL" id="VAX19544.1"/>
    </source>
</evidence>
<dbReference type="Pfam" id="PF00990">
    <property type="entry name" value="GGDEF"/>
    <property type="match status" value="1"/>
</dbReference>
<dbReference type="InterPro" id="IPR050469">
    <property type="entry name" value="Diguanylate_Cyclase"/>
</dbReference>
<dbReference type="SUPFAM" id="SSF55781">
    <property type="entry name" value="GAF domain-like"/>
    <property type="match status" value="1"/>
</dbReference>
<proteinExistence type="predicted"/>
<dbReference type="GO" id="GO:0052621">
    <property type="term" value="F:diguanylate cyclase activity"/>
    <property type="evidence" value="ECO:0007669"/>
    <property type="project" value="TreeGrafter"/>
</dbReference>
<dbReference type="PANTHER" id="PTHR45138">
    <property type="entry name" value="REGULATORY COMPONENTS OF SENSORY TRANSDUCTION SYSTEM"/>
    <property type="match status" value="1"/>
</dbReference>
<dbReference type="SMART" id="SM00065">
    <property type="entry name" value="GAF"/>
    <property type="match status" value="1"/>
</dbReference>
<sequence>MKAESVTDEGGERLLDITRNYSQNLAGLMLEIFALYNLSRTLHVSFDMDEVFYTVEKQMKETLGISEFSIMLLNGDNETLSVWRANSNHYDAMKDITFEVGEGVCGAVAKTGQAIAIQNVKEDERFLFYKGAHKNVGSFFSAPLKNNAGKTFGVFNVSMESPNAFKEKDMLVFNAVANHVAQAMERSKIFTETVKRSITDELTGLYSKRYFMDILGKEFSNASRLGGFFALLLMDIGKPNQSPGAGGKTMDGVIKKVAQTLAKNTRQGDVIARYDDYRIAAILPGANEDSAKIVANKLQTAVNDDVFVSGEEGGTGKLSIVFGCACFPKAGDKPDEVLGKAISALDSAWNLNDDTIRFVSA</sequence>
<organism evidence="2">
    <name type="scientific">hydrothermal vent metagenome</name>
    <dbReference type="NCBI Taxonomy" id="652676"/>
    <lineage>
        <taxon>unclassified sequences</taxon>
        <taxon>metagenomes</taxon>
        <taxon>ecological metagenomes</taxon>
    </lineage>
</organism>
<dbReference type="InterPro" id="IPR000160">
    <property type="entry name" value="GGDEF_dom"/>
</dbReference>
<name>A0A3B1C684_9ZZZZ</name>
<reference evidence="2" key="1">
    <citation type="submission" date="2018-06" db="EMBL/GenBank/DDBJ databases">
        <authorList>
            <person name="Zhirakovskaya E."/>
        </authorList>
    </citation>
    <scope>NUCLEOTIDE SEQUENCE</scope>
</reference>
<dbReference type="AlphaFoldDB" id="A0A3B1C684"/>
<dbReference type="InterPro" id="IPR029016">
    <property type="entry name" value="GAF-like_dom_sf"/>
</dbReference>
<dbReference type="NCBIfam" id="TIGR00254">
    <property type="entry name" value="GGDEF"/>
    <property type="match status" value="1"/>
</dbReference>
<protein>
    <recommendedName>
        <fullName evidence="1">GGDEF domain-containing protein</fullName>
    </recommendedName>
</protein>
<dbReference type="SUPFAM" id="SSF55073">
    <property type="entry name" value="Nucleotide cyclase"/>
    <property type="match status" value="1"/>
</dbReference>
<dbReference type="InterPro" id="IPR003018">
    <property type="entry name" value="GAF"/>
</dbReference>
<feature type="domain" description="GGDEF" evidence="1">
    <location>
        <begin position="227"/>
        <end position="361"/>
    </location>
</feature>
<dbReference type="InterPro" id="IPR043128">
    <property type="entry name" value="Rev_trsase/Diguanyl_cyclase"/>
</dbReference>
<dbReference type="Gene3D" id="3.30.70.270">
    <property type="match status" value="1"/>
</dbReference>
<dbReference type="EMBL" id="UOGC01000091">
    <property type="protein sequence ID" value="VAX19544.1"/>
    <property type="molecule type" value="Genomic_DNA"/>
</dbReference>
<dbReference type="PANTHER" id="PTHR45138:SF9">
    <property type="entry name" value="DIGUANYLATE CYCLASE DGCM-RELATED"/>
    <property type="match status" value="1"/>
</dbReference>
<evidence type="ECO:0000259" key="1">
    <source>
        <dbReference type="PROSITE" id="PS50887"/>
    </source>
</evidence>
<dbReference type="Pfam" id="PF13185">
    <property type="entry name" value="GAF_2"/>
    <property type="match status" value="1"/>
</dbReference>